<protein>
    <submittedName>
        <fullName evidence="2">Uncharacterized protein</fullName>
    </submittedName>
</protein>
<feature type="compositionally biased region" description="Polar residues" evidence="1">
    <location>
        <begin position="110"/>
        <end position="127"/>
    </location>
</feature>
<name>A0A9J6D0Y6_RHIMP</name>
<sequence>MLLLKFCASASLSDIDDAVQFYLGDIPSANVIEAELTLSVNKCCQIEEKNRPACALQALEMCNRDFFPNIHSLLSILATLTRVDIDPGTDFFHTEKAEELPSKSYEQRQIGRTSTAQRLSRTSSDPRTSPHRILQVAEKKKLPRLNFPLCFKSRLKAKPS</sequence>
<comment type="caution">
    <text evidence="2">The sequence shown here is derived from an EMBL/GenBank/DDBJ whole genome shotgun (WGS) entry which is preliminary data.</text>
</comment>
<evidence type="ECO:0000313" key="2">
    <source>
        <dbReference type="EMBL" id="KAH7964605.1"/>
    </source>
</evidence>
<dbReference type="AlphaFoldDB" id="A0A9J6D0Y6"/>
<feature type="region of interest" description="Disordered" evidence="1">
    <location>
        <begin position="96"/>
        <end position="134"/>
    </location>
</feature>
<accession>A0A9J6D0Y6</accession>
<evidence type="ECO:0000256" key="1">
    <source>
        <dbReference type="SAM" id="MobiDB-lite"/>
    </source>
</evidence>
<dbReference type="EMBL" id="JABSTU010003812">
    <property type="protein sequence ID" value="KAH7964605.1"/>
    <property type="molecule type" value="Genomic_DNA"/>
</dbReference>
<dbReference type="Proteomes" id="UP000821866">
    <property type="component" value="Unassembled WGS sequence"/>
</dbReference>
<reference evidence="2" key="2">
    <citation type="submission" date="2021-09" db="EMBL/GenBank/DDBJ databases">
        <authorList>
            <person name="Jia N."/>
            <person name="Wang J."/>
            <person name="Shi W."/>
            <person name="Du L."/>
            <person name="Sun Y."/>
            <person name="Zhan W."/>
            <person name="Jiang J."/>
            <person name="Wang Q."/>
            <person name="Zhang B."/>
            <person name="Ji P."/>
            <person name="Sakyi L.B."/>
            <person name="Cui X."/>
            <person name="Yuan T."/>
            <person name="Jiang B."/>
            <person name="Yang W."/>
            <person name="Lam T.T.-Y."/>
            <person name="Chang Q."/>
            <person name="Ding S."/>
            <person name="Wang X."/>
            <person name="Zhu J."/>
            <person name="Ruan X."/>
            <person name="Zhao L."/>
            <person name="Wei J."/>
            <person name="Que T."/>
            <person name="Du C."/>
            <person name="Cheng J."/>
            <person name="Dai P."/>
            <person name="Han X."/>
            <person name="Huang E."/>
            <person name="Gao Y."/>
            <person name="Liu J."/>
            <person name="Shao H."/>
            <person name="Ye R."/>
            <person name="Li L."/>
            <person name="Wei W."/>
            <person name="Wang X."/>
            <person name="Wang C."/>
            <person name="Huo Q."/>
            <person name="Li W."/>
            <person name="Guo W."/>
            <person name="Chen H."/>
            <person name="Chen S."/>
            <person name="Zhou L."/>
            <person name="Zhou L."/>
            <person name="Ni X."/>
            <person name="Tian J."/>
            <person name="Zhou Y."/>
            <person name="Sheng Y."/>
            <person name="Liu T."/>
            <person name="Pan Y."/>
            <person name="Xia L."/>
            <person name="Li J."/>
            <person name="Zhao F."/>
            <person name="Cao W."/>
        </authorList>
    </citation>
    <scope>NUCLEOTIDE SEQUENCE</scope>
    <source>
        <strain evidence="2">Rmic-2018</strain>
        <tissue evidence="2">Larvae</tissue>
    </source>
</reference>
<organism evidence="2 3">
    <name type="scientific">Rhipicephalus microplus</name>
    <name type="common">Cattle tick</name>
    <name type="synonym">Boophilus microplus</name>
    <dbReference type="NCBI Taxonomy" id="6941"/>
    <lineage>
        <taxon>Eukaryota</taxon>
        <taxon>Metazoa</taxon>
        <taxon>Ecdysozoa</taxon>
        <taxon>Arthropoda</taxon>
        <taxon>Chelicerata</taxon>
        <taxon>Arachnida</taxon>
        <taxon>Acari</taxon>
        <taxon>Parasitiformes</taxon>
        <taxon>Ixodida</taxon>
        <taxon>Ixodoidea</taxon>
        <taxon>Ixodidae</taxon>
        <taxon>Rhipicephalinae</taxon>
        <taxon>Rhipicephalus</taxon>
        <taxon>Boophilus</taxon>
    </lineage>
</organism>
<gene>
    <name evidence="2" type="ORF">HPB51_027160</name>
</gene>
<reference evidence="2" key="1">
    <citation type="journal article" date="2020" name="Cell">
        <title>Large-Scale Comparative Analyses of Tick Genomes Elucidate Their Genetic Diversity and Vector Capacities.</title>
        <authorList>
            <consortium name="Tick Genome and Microbiome Consortium (TIGMIC)"/>
            <person name="Jia N."/>
            <person name="Wang J."/>
            <person name="Shi W."/>
            <person name="Du L."/>
            <person name="Sun Y."/>
            <person name="Zhan W."/>
            <person name="Jiang J.F."/>
            <person name="Wang Q."/>
            <person name="Zhang B."/>
            <person name="Ji P."/>
            <person name="Bell-Sakyi L."/>
            <person name="Cui X.M."/>
            <person name="Yuan T.T."/>
            <person name="Jiang B.G."/>
            <person name="Yang W.F."/>
            <person name="Lam T.T."/>
            <person name="Chang Q.C."/>
            <person name="Ding S.J."/>
            <person name="Wang X.J."/>
            <person name="Zhu J.G."/>
            <person name="Ruan X.D."/>
            <person name="Zhao L."/>
            <person name="Wei J.T."/>
            <person name="Ye R.Z."/>
            <person name="Que T.C."/>
            <person name="Du C.H."/>
            <person name="Zhou Y.H."/>
            <person name="Cheng J.X."/>
            <person name="Dai P.F."/>
            <person name="Guo W.B."/>
            <person name="Han X.H."/>
            <person name="Huang E.J."/>
            <person name="Li L.F."/>
            <person name="Wei W."/>
            <person name="Gao Y.C."/>
            <person name="Liu J.Z."/>
            <person name="Shao H.Z."/>
            <person name="Wang X."/>
            <person name="Wang C.C."/>
            <person name="Yang T.C."/>
            <person name="Huo Q.B."/>
            <person name="Li W."/>
            <person name="Chen H.Y."/>
            <person name="Chen S.E."/>
            <person name="Zhou L.G."/>
            <person name="Ni X.B."/>
            <person name="Tian J.H."/>
            <person name="Sheng Y."/>
            <person name="Liu T."/>
            <person name="Pan Y.S."/>
            <person name="Xia L.Y."/>
            <person name="Li J."/>
            <person name="Zhao F."/>
            <person name="Cao W.C."/>
        </authorList>
    </citation>
    <scope>NUCLEOTIDE SEQUENCE</scope>
    <source>
        <strain evidence="2">Rmic-2018</strain>
    </source>
</reference>
<evidence type="ECO:0000313" key="3">
    <source>
        <dbReference type="Proteomes" id="UP000821866"/>
    </source>
</evidence>
<proteinExistence type="predicted"/>
<keyword evidence="3" id="KW-1185">Reference proteome</keyword>